<organism evidence="1">
    <name type="scientific">Candidatus Kentrum sp. MB</name>
    <dbReference type="NCBI Taxonomy" id="2138164"/>
    <lineage>
        <taxon>Bacteria</taxon>
        <taxon>Pseudomonadati</taxon>
        <taxon>Pseudomonadota</taxon>
        <taxon>Gammaproteobacteria</taxon>
        <taxon>Candidatus Kentrum</taxon>
    </lineage>
</organism>
<proteinExistence type="predicted"/>
<dbReference type="EMBL" id="CAADFQ010000004">
    <property type="protein sequence ID" value="VFK27660.1"/>
    <property type="molecule type" value="Genomic_DNA"/>
</dbReference>
<dbReference type="AlphaFoldDB" id="A0A450XEE1"/>
<gene>
    <name evidence="1" type="ORF">BECKMB1821I_GA0114274_100428</name>
</gene>
<accession>A0A450XEE1</accession>
<reference evidence="1" key="1">
    <citation type="submission" date="2019-02" db="EMBL/GenBank/DDBJ databases">
        <authorList>
            <person name="Gruber-Vodicka R. H."/>
            <person name="Seah K. B. B."/>
        </authorList>
    </citation>
    <scope>NUCLEOTIDE SEQUENCE</scope>
    <source>
        <strain evidence="1">BECK_BZ199</strain>
    </source>
</reference>
<protein>
    <submittedName>
        <fullName evidence="1">Uncharacterized protein</fullName>
    </submittedName>
</protein>
<sequence length="97" mass="11008">MFFVGITALLVIISYFFTHQFIISKELKEAELVNGLKEKLQSEEGIATELAKAALLNPKISEEIKKLITEVAVDSKPKENQRIKKDLYIDKGEIKND</sequence>
<evidence type="ECO:0000313" key="1">
    <source>
        <dbReference type="EMBL" id="VFK27660.1"/>
    </source>
</evidence>
<name>A0A450XEE1_9GAMM</name>